<dbReference type="AlphaFoldDB" id="A0A644XKJ3"/>
<protein>
    <submittedName>
        <fullName evidence="2">Uncharacterized protein</fullName>
    </submittedName>
</protein>
<feature type="transmembrane region" description="Helical" evidence="1">
    <location>
        <begin position="90"/>
        <end position="108"/>
    </location>
</feature>
<keyword evidence="1" id="KW-1133">Transmembrane helix</keyword>
<comment type="caution">
    <text evidence="2">The sequence shown here is derived from an EMBL/GenBank/DDBJ whole genome shotgun (WGS) entry which is preliminary data.</text>
</comment>
<evidence type="ECO:0000256" key="1">
    <source>
        <dbReference type="SAM" id="Phobius"/>
    </source>
</evidence>
<proteinExistence type="predicted"/>
<name>A0A644XKJ3_9ZZZZ</name>
<feature type="transmembrane region" description="Helical" evidence="1">
    <location>
        <begin position="12"/>
        <end position="30"/>
    </location>
</feature>
<evidence type="ECO:0000313" key="2">
    <source>
        <dbReference type="EMBL" id="MPM16278.1"/>
    </source>
</evidence>
<organism evidence="2">
    <name type="scientific">bioreactor metagenome</name>
    <dbReference type="NCBI Taxonomy" id="1076179"/>
    <lineage>
        <taxon>unclassified sequences</taxon>
        <taxon>metagenomes</taxon>
        <taxon>ecological metagenomes</taxon>
    </lineage>
</organism>
<keyword evidence="1" id="KW-0812">Transmembrane</keyword>
<feature type="transmembrane region" description="Helical" evidence="1">
    <location>
        <begin position="42"/>
        <end position="65"/>
    </location>
</feature>
<keyword evidence="1" id="KW-0472">Membrane</keyword>
<gene>
    <name evidence="2" type="ORF">SDC9_62656</name>
</gene>
<dbReference type="EMBL" id="VSSQ01002582">
    <property type="protein sequence ID" value="MPM16278.1"/>
    <property type="molecule type" value="Genomic_DNA"/>
</dbReference>
<sequence>MKQVLKKLTLVYYLIYIAAVLVAFLGFQLHRSGVIIDSQSQTGIAISSALIILIIGSIPITLAVFNKKTKKWATEEDVAKKLGWYSKASIIRLIIVGSGFLLGILFFFLMNSQSMIFCAGISAIGLFFCKPAEVKIISELQIEEADSE</sequence>
<reference evidence="2" key="1">
    <citation type="submission" date="2019-08" db="EMBL/GenBank/DDBJ databases">
        <authorList>
            <person name="Kucharzyk K."/>
            <person name="Murdoch R.W."/>
            <person name="Higgins S."/>
            <person name="Loffler F."/>
        </authorList>
    </citation>
    <scope>NUCLEOTIDE SEQUENCE</scope>
</reference>
<accession>A0A644XKJ3</accession>